<keyword evidence="3" id="KW-1185">Reference proteome</keyword>
<accession>A0A7R9LX25</accession>
<dbReference type="Proteomes" id="UP000728032">
    <property type="component" value="Unassembled WGS sequence"/>
</dbReference>
<evidence type="ECO:0000256" key="1">
    <source>
        <dbReference type="SAM" id="Phobius"/>
    </source>
</evidence>
<dbReference type="EMBL" id="CAJPVJ010003617">
    <property type="protein sequence ID" value="CAG2167780.1"/>
    <property type="molecule type" value="Genomic_DNA"/>
</dbReference>
<dbReference type="AlphaFoldDB" id="A0A7R9LX25"/>
<dbReference type="OrthoDB" id="6512101at2759"/>
<evidence type="ECO:0000313" key="2">
    <source>
        <dbReference type="EMBL" id="CAD7649408.1"/>
    </source>
</evidence>
<organism evidence="2">
    <name type="scientific">Oppiella nova</name>
    <dbReference type="NCBI Taxonomy" id="334625"/>
    <lineage>
        <taxon>Eukaryota</taxon>
        <taxon>Metazoa</taxon>
        <taxon>Ecdysozoa</taxon>
        <taxon>Arthropoda</taxon>
        <taxon>Chelicerata</taxon>
        <taxon>Arachnida</taxon>
        <taxon>Acari</taxon>
        <taxon>Acariformes</taxon>
        <taxon>Sarcoptiformes</taxon>
        <taxon>Oribatida</taxon>
        <taxon>Brachypylina</taxon>
        <taxon>Oppioidea</taxon>
        <taxon>Oppiidae</taxon>
        <taxon>Oppiella</taxon>
    </lineage>
</organism>
<feature type="non-terminal residue" evidence="2">
    <location>
        <position position="187"/>
    </location>
</feature>
<gene>
    <name evidence="2" type="ORF">ONB1V03_LOCUS7277</name>
</gene>
<keyword evidence="1" id="KW-1133">Transmembrane helix</keyword>
<dbReference type="EMBL" id="OC918442">
    <property type="protein sequence ID" value="CAD7649408.1"/>
    <property type="molecule type" value="Genomic_DNA"/>
</dbReference>
<keyword evidence="1" id="KW-0812">Transmembrane</keyword>
<keyword evidence="1" id="KW-0472">Membrane</keyword>
<reference evidence="2" key="1">
    <citation type="submission" date="2020-11" db="EMBL/GenBank/DDBJ databases">
        <authorList>
            <person name="Tran Van P."/>
        </authorList>
    </citation>
    <scope>NUCLEOTIDE SEQUENCE</scope>
</reference>
<feature type="transmembrane region" description="Helical" evidence="1">
    <location>
        <begin position="68"/>
        <end position="90"/>
    </location>
</feature>
<feature type="transmembrane region" description="Helical" evidence="1">
    <location>
        <begin position="96"/>
        <end position="115"/>
    </location>
</feature>
<sequence length="187" mass="20731">MVVSLPTEPTVVYEISLKISFEEFLSLTATMTTTTTTQQSYVVYSLSPDPYPDADERPVRYDGYDKKFATTLCLFTIIASVVLICLFFLIGHSFAYILLIIIIILLVALFIAYRVRRPAILFPLRTTTSVKFPNSYAMHVIPGPQLPHIYRTDSPDNKHVNFGGVYLYPNGANVGATGAAVYPAPAP</sequence>
<protein>
    <submittedName>
        <fullName evidence="2">Uncharacterized protein</fullName>
    </submittedName>
</protein>
<evidence type="ECO:0000313" key="3">
    <source>
        <dbReference type="Proteomes" id="UP000728032"/>
    </source>
</evidence>
<proteinExistence type="predicted"/>
<name>A0A7R9LX25_9ACAR</name>